<feature type="transmembrane region" description="Helical" evidence="2">
    <location>
        <begin position="20"/>
        <end position="39"/>
    </location>
</feature>
<dbReference type="InterPro" id="IPR014195">
    <property type="entry name" value="Spore_III_AG"/>
</dbReference>
<protein>
    <submittedName>
        <fullName evidence="3">Stage III sporulation protein AG</fullName>
    </submittedName>
</protein>
<gene>
    <name evidence="3" type="primary">spoIIIAG</name>
    <name evidence="3" type="ORF">CPJCM30710_06150</name>
</gene>
<dbReference type="NCBIfam" id="TIGR02830">
    <property type="entry name" value="spore_III_AG"/>
    <property type="match status" value="1"/>
</dbReference>
<name>A0A919RY85_9CLOT</name>
<evidence type="ECO:0000313" key="3">
    <source>
        <dbReference type="EMBL" id="GIM27949.1"/>
    </source>
</evidence>
<accession>A0A919RY85</accession>
<dbReference type="EMBL" id="BOPZ01000003">
    <property type="protein sequence ID" value="GIM27949.1"/>
    <property type="molecule type" value="Genomic_DNA"/>
</dbReference>
<proteinExistence type="predicted"/>
<dbReference type="AlphaFoldDB" id="A0A919RY85"/>
<sequence>MDIKNFFEKFNKSSDGQKILKLIAGCLILIFVYIAISFFSNKPVTQTFSSDTSKSEENANENVSNFNYEEQQKNDLKSILKQMEGIGKVDVMITFESDETKVPAVDTNAQKVTTDETDKEGGKRITNQQTDGSKVVVTTSSKGNEPLIVKTYKPKVIGVVVVAEGAENSKVKYDIGKAVSNLYNLPLDKVNVYPMKK</sequence>
<evidence type="ECO:0000256" key="2">
    <source>
        <dbReference type="SAM" id="Phobius"/>
    </source>
</evidence>
<dbReference type="Proteomes" id="UP000679179">
    <property type="component" value="Unassembled WGS sequence"/>
</dbReference>
<reference evidence="3" key="1">
    <citation type="submission" date="2021-03" db="EMBL/GenBank/DDBJ databases">
        <title>Taxonomic study of Clostridium polyendosporum from meadow-gley soil under rice.</title>
        <authorList>
            <person name="Kobayashi H."/>
            <person name="Tanizawa Y."/>
            <person name="Yagura M."/>
        </authorList>
    </citation>
    <scope>NUCLEOTIDE SEQUENCE</scope>
    <source>
        <strain evidence="3">JCM 30710</strain>
    </source>
</reference>
<feature type="compositionally biased region" description="Basic and acidic residues" evidence="1">
    <location>
        <begin position="113"/>
        <end position="123"/>
    </location>
</feature>
<keyword evidence="4" id="KW-1185">Reference proteome</keyword>
<dbReference type="RefSeq" id="WP_212902699.1">
    <property type="nucleotide sequence ID" value="NZ_BOPZ01000003.1"/>
</dbReference>
<feature type="region of interest" description="Disordered" evidence="1">
    <location>
        <begin position="112"/>
        <end position="131"/>
    </location>
</feature>
<keyword evidence="2" id="KW-0472">Membrane</keyword>
<organism evidence="3 4">
    <name type="scientific">Clostridium polyendosporum</name>
    <dbReference type="NCBI Taxonomy" id="69208"/>
    <lineage>
        <taxon>Bacteria</taxon>
        <taxon>Bacillati</taxon>
        <taxon>Bacillota</taxon>
        <taxon>Clostridia</taxon>
        <taxon>Eubacteriales</taxon>
        <taxon>Clostridiaceae</taxon>
        <taxon>Clostridium</taxon>
    </lineage>
</organism>
<feature type="region of interest" description="Disordered" evidence="1">
    <location>
        <begin position="47"/>
        <end position="66"/>
    </location>
</feature>
<keyword evidence="2" id="KW-0812">Transmembrane</keyword>
<comment type="caution">
    <text evidence="3">The sequence shown here is derived from an EMBL/GenBank/DDBJ whole genome shotgun (WGS) entry which is preliminary data.</text>
</comment>
<evidence type="ECO:0000256" key="1">
    <source>
        <dbReference type="SAM" id="MobiDB-lite"/>
    </source>
</evidence>
<keyword evidence="2" id="KW-1133">Transmembrane helix</keyword>
<evidence type="ECO:0000313" key="4">
    <source>
        <dbReference type="Proteomes" id="UP000679179"/>
    </source>
</evidence>